<sequence length="122" mass="13793">LHLIGMAAWFGTALTVSIIWSKKEVGDTKLILDLISKVEMPASFFIPLTGVLMMIDQIHWLQVDWIHLKIIVGLAAVGFTHVSRSKLIHSDLKNDYVKQKFSMNRNLCLFSLVIVIIIVGYN</sequence>
<gene>
    <name evidence="2" type="ORF">METZ01_LOCUS152688</name>
</gene>
<reference evidence="2" key="1">
    <citation type="submission" date="2018-05" db="EMBL/GenBank/DDBJ databases">
        <authorList>
            <person name="Lanie J.A."/>
            <person name="Ng W.-L."/>
            <person name="Kazmierczak K.M."/>
            <person name="Andrzejewski T.M."/>
            <person name="Davidsen T.M."/>
            <person name="Wayne K.J."/>
            <person name="Tettelin H."/>
            <person name="Glass J.I."/>
            <person name="Rusch D."/>
            <person name="Podicherti R."/>
            <person name="Tsui H.-C.T."/>
            <person name="Winkler M.E."/>
        </authorList>
    </citation>
    <scope>NUCLEOTIDE SEQUENCE</scope>
</reference>
<protein>
    <submittedName>
        <fullName evidence="2">Uncharacterized protein</fullName>
    </submittedName>
</protein>
<keyword evidence="1" id="KW-1133">Transmembrane helix</keyword>
<accession>A0A382AEP7</accession>
<evidence type="ECO:0000256" key="1">
    <source>
        <dbReference type="SAM" id="Phobius"/>
    </source>
</evidence>
<feature type="transmembrane region" description="Helical" evidence="1">
    <location>
        <begin position="6"/>
        <end position="21"/>
    </location>
</feature>
<feature type="transmembrane region" description="Helical" evidence="1">
    <location>
        <begin position="42"/>
        <end position="60"/>
    </location>
</feature>
<dbReference type="AlphaFoldDB" id="A0A382AEP7"/>
<proteinExistence type="predicted"/>
<organism evidence="2">
    <name type="scientific">marine metagenome</name>
    <dbReference type="NCBI Taxonomy" id="408172"/>
    <lineage>
        <taxon>unclassified sequences</taxon>
        <taxon>metagenomes</taxon>
        <taxon>ecological metagenomes</taxon>
    </lineage>
</organism>
<feature type="transmembrane region" description="Helical" evidence="1">
    <location>
        <begin position="103"/>
        <end position="121"/>
    </location>
</feature>
<dbReference type="EMBL" id="UINC01025020">
    <property type="protein sequence ID" value="SVA99834.1"/>
    <property type="molecule type" value="Genomic_DNA"/>
</dbReference>
<name>A0A382AEP7_9ZZZZ</name>
<feature type="transmembrane region" description="Helical" evidence="1">
    <location>
        <begin position="66"/>
        <end position="82"/>
    </location>
</feature>
<keyword evidence="1" id="KW-0472">Membrane</keyword>
<keyword evidence="1" id="KW-0812">Transmembrane</keyword>
<evidence type="ECO:0000313" key="2">
    <source>
        <dbReference type="EMBL" id="SVA99834.1"/>
    </source>
</evidence>
<feature type="non-terminal residue" evidence="2">
    <location>
        <position position="1"/>
    </location>
</feature>